<sequence length="463" mass="50257">MESIKTYKSNLDTLFNPKSVAVIGATENVKKWFGFNITKNVLDSTIQKKFLVNKSGKKVFGLDTYKNIRDVSDPVDTAIIVTPSPGVPEVMEDCAEKNIKTVVIITAGFKEIGEDGEGLEKETIGIAKANGIRFVGPNCTGISNTHSNLNLTPWPLPRKGYVGFVSQSGNLGGYIINRGRREGLGFSKFTSGGNEADLNFVDYLEYLGEDPNTKVITAYVEGLKEKEGHRFIGVAKEVAKKKPIIVLKVGRTGSGSKAAKSHTGSLAGSDSVYDAAFKQAGVLRVEKIEDLLDVAAAFTSQPIPRGKNVGVLTSGGGFGVVIADACEKLRLSLPPLSPRTIEEINDILPSRWPHANPVDMVGEAVGLKIYQIIEALFRADEIDGITTAGGIGYSNSAAELEEIGRLIERMKEHKKPFLPSVVYGKEVVKVIRKKGLSTYDTPERAVEVLSYLVKYGEYLRRSL</sequence>
<evidence type="ECO:0000256" key="1">
    <source>
        <dbReference type="ARBA" id="ARBA00001619"/>
    </source>
</evidence>
<dbReference type="Pfam" id="PF13607">
    <property type="entry name" value="Succ_CoA_lig"/>
    <property type="match status" value="1"/>
</dbReference>
<keyword evidence="3" id="KW-0436">Ligase</keyword>
<evidence type="ECO:0000313" key="7">
    <source>
        <dbReference type="EMBL" id="RZN69256.1"/>
    </source>
</evidence>
<dbReference type="PANTHER" id="PTHR43334:SF1">
    <property type="entry name" value="3-HYDROXYPROPIONATE--COA LIGASE [ADP-FORMING]"/>
    <property type="match status" value="1"/>
</dbReference>
<dbReference type="Gene3D" id="3.40.50.720">
    <property type="entry name" value="NAD(P)-binding Rossmann-like Domain"/>
    <property type="match status" value="1"/>
</dbReference>
<evidence type="ECO:0000313" key="8">
    <source>
        <dbReference type="Proteomes" id="UP000320766"/>
    </source>
</evidence>
<dbReference type="SUPFAM" id="SSF51735">
    <property type="entry name" value="NAD(P)-binding Rossmann-fold domains"/>
    <property type="match status" value="1"/>
</dbReference>
<dbReference type="SMART" id="SM00881">
    <property type="entry name" value="CoA_binding"/>
    <property type="match status" value="1"/>
</dbReference>
<reference evidence="7 8" key="1">
    <citation type="journal article" date="2019" name="Nat. Microbiol.">
        <title>Wide diversity of methane and short-chain alkane metabolisms in uncultured archaea.</title>
        <authorList>
            <person name="Borrel G."/>
            <person name="Adam P.S."/>
            <person name="McKay L.J."/>
            <person name="Chen L.X."/>
            <person name="Sierra-Garcia I.N."/>
            <person name="Sieber C.M."/>
            <person name="Letourneur Q."/>
            <person name="Ghozlane A."/>
            <person name="Andersen G.L."/>
            <person name="Li W.J."/>
            <person name="Hallam S.J."/>
            <person name="Muyzer G."/>
            <person name="de Oliveira V.M."/>
            <person name="Inskeep W.P."/>
            <person name="Banfield J.F."/>
            <person name="Gribaldo S."/>
        </authorList>
    </citation>
    <scope>NUCLEOTIDE SEQUENCE [LARGE SCALE GENOMIC DNA]</scope>
    <source>
        <strain evidence="7">NM1b</strain>
    </source>
</reference>
<dbReference type="InterPro" id="IPR051538">
    <property type="entry name" value="Acyl-CoA_Synth/Transferase"/>
</dbReference>
<keyword evidence="4" id="KW-0547">Nucleotide-binding</keyword>
<dbReference type="Proteomes" id="UP000320766">
    <property type="component" value="Unassembled WGS sequence"/>
</dbReference>
<evidence type="ECO:0000256" key="3">
    <source>
        <dbReference type="ARBA" id="ARBA00022598"/>
    </source>
</evidence>
<dbReference type="InterPro" id="IPR003781">
    <property type="entry name" value="CoA-bd"/>
</dbReference>
<evidence type="ECO:0000259" key="6">
    <source>
        <dbReference type="SMART" id="SM00881"/>
    </source>
</evidence>
<comment type="caution">
    <text evidence="7">The sequence shown here is derived from an EMBL/GenBank/DDBJ whole genome shotgun (WGS) entry which is preliminary data.</text>
</comment>
<dbReference type="AlphaFoldDB" id="A0A520KWI1"/>
<dbReference type="Gene3D" id="3.40.50.261">
    <property type="entry name" value="Succinyl-CoA synthetase domains"/>
    <property type="match status" value="2"/>
</dbReference>
<dbReference type="InterPro" id="IPR032875">
    <property type="entry name" value="Succ_CoA_lig_flav_dom"/>
</dbReference>
<protein>
    <recommendedName>
        <fullName evidence="2">acetate--CoA ligase (ADP-forming)</fullName>
        <ecNumber evidence="2">6.2.1.13</ecNumber>
    </recommendedName>
</protein>
<evidence type="ECO:0000256" key="2">
    <source>
        <dbReference type="ARBA" id="ARBA00012957"/>
    </source>
</evidence>
<dbReference type="Pfam" id="PF13380">
    <property type="entry name" value="CoA_binding_2"/>
    <property type="match status" value="1"/>
</dbReference>
<feature type="domain" description="CoA-binding" evidence="6">
    <location>
        <begin position="14"/>
        <end position="109"/>
    </location>
</feature>
<keyword evidence="5" id="KW-0067">ATP-binding</keyword>
<organism evidence="7 8">
    <name type="scientific">Candidatus Methanolliviera hydrocarbonicum</name>
    <dbReference type="NCBI Taxonomy" id="2491085"/>
    <lineage>
        <taxon>Archaea</taxon>
        <taxon>Methanobacteriati</taxon>
        <taxon>Methanobacteriota</taxon>
        <taxon>Candidatus Methanoliparia</taxon>
        <taxon>Candidatus Methanoliparales</taxon>
        <taxon>Candidatus Methanollivieraceae</taxon>
        <taxon>Candidatus Methanolliviera</taxon>
    </lineage>
</organism>
<gene>
    <name evidence="7" type="ORF">EF807_04815</name>
</gene>
<dbReference type="GO" id="GO:0043758">
    <property type="term" value="F:acetate-CoA ligase (ADP-forming) activity"/>
    <property type="evidence" value="ECO:0007669"/>
    <property type="project" value="UniProtKB-EC"/>
</dbReference>
<evidence type="ECO:0000256" key="5">
    <source>
        <dbReference type="ARBA" id="ARBA00022840"/>
    </source>
</evidence>
<proteinExistence type="predicted"/>
<name>A0A520KWI1_9EURY</name>
<dbReference type="InterPro" id="IPR016102">
    <property type="entry name" value="Succinyl-CoA_synth-like"/>
</dbReference>
<evidence type="ECO:0000256" key="4">
    <source>
        <dbReference type="ARBA" id="ARBA00022741"/>
    </source>
</evidence>
<dbReference type="GO" id="GO:0005524">
    <property type="term" value="F:ATP binding"/>
    <property type="evidence" value="ECO:0007669"/>
    <property type="project" value="UniProtKB-KW"/>
</dbReference>
<comment type="catalytic activity">
    <reaction evidence="1">
        <text>acetate + ATP + CoA = acetyl-CoA + ADP + phosphate</text>
        <dbReference type="Rhea" id="RHEA:15081"/>
        <dbReference type="ChEBI" id="CHEBI:30089"/>
        <dbReference type="ChEBI" id="CHEBI:30616"/>
        <dbReference type="ChEBI" id="CHEBI:43474"/>
        <dbReference type="ChEBI" id="CHEBI:57287"/>
        <dbReference type="ChEBI" id="CHEBI:57288"/>
        <dbReference type="ChEBI" id="CHEBI:456216"/>
        <dbReference type="EC" id="6.2.1.13"/>
    </reaction>
</comment>
<dbReference type="PANTHER" id="PTHR43334">
    <property type="entry name" value="ACETATE--COA LIGASE [ADP-FORMING]"/>
    <property type="match status" value="1"/>
</dbReference>
<accession>A0A520KWI1</accession>
<dbReference type="EMBL" id="RXIL01000083">
    <property type="protein sequence ID" value="RZN69256.1"/>
    <property type="molecule type" value="Genomic_DNA"/>
</dbReference>
<dbReference type="SUPFAM" id="SSF52210">
    <property type="entry name" value="Succinyl-CoA synthetase domains"/>
    <property type="match status" value="2"/>
</dbReference>
<dbReference type="EC" id="6.2.1.13" evidence="2"/>
<dbReference type="InterPro" id="IPR036291">
    <property type="entry name" value="NAD(P)-bd_dom_sf"/>
</dbReference>